<evidence type="ECO:0000313" key="1">
    <source>
        <dbReference type="EMBL" id="GFH23292.1"/>
    </source>
</evidence>
<reference evidence="1 2" key="1">
    <citation type="submission" date="2020-02" db="EMBL/GenBank/DDBJ databases">
        <title>Draft genome sequence of Haematococcus lacustris strain NIES-144.</title>
        <authorList>
            <person name="Morimoto D."/>
            <person name="Nakagawa S."/>
            <person name="Yoshida T."/>
            <person name="Sawayama S."/>
        </authorList>
    </citation>
    <scope>NUCLEOTIDE SEQUENCE [LARGE SCALE GENOMIC DNA]</scope>
    <source>
        <strain evidence="1 2">NIES-144</strain>
    </source>
</reference>
<comment type="caution">
    <text evidence="1">The sequence shown here is derived from an EMBL/GenBank/DDBJ whole genome shotgun (WGS) entry which is preliminary data.</text>
</comment>
<evidence type="ECO:0000313" key="2">
    <source>
        <dbReference type="Proteomes" id="UP000485058"/>
    </source>
</evidence>
<gene>
    <name evidence="1" type="ORF">HaLaN_20884</name>
</gene>
<protein>
    <submittedName>
        <fullName evidence="1">Uncharacterized protein</fullName>
    </submittedName>
</protein>
<name>A0A6A0A231_HAELA</name>
<organism evidence="1 2">
    <name type="scientific">Haematococcus lacustris</name>
    <name type="common">Green alga</name>
    <name type="synonym">Haematococcus pluvialis</name>
    <dbReference type="NCBI Taxonomy" id="44745"/>
    <lineage>
        <taxon>Eukaryota</taxon>
        <taxon>Viridiplantae</taxon>
        <taxon>Chlorophyta</taxon>
        <taxon>core chlorophytes</taxon>
        <taxon>Chlorophyceae</taxon>
        <taxon>CS clade</taxon>
        <taxon>Chlamydomonadales</taxon>
        <taxon>Haematococcaceae</taxon>
        <taxon>Haematococcus</taxon>
    </lineage>
</organism>
<keyword evidence="2" id="KW-1185">Reference proteome</keyword>
<dbReference type="Proteomes" id="UP000485058">
    <property type="component" value="Unassembled WGS sequence"/>
</dbReference>
<accession>A0A6A0A231</accession>
<proteinExistence type="predicted"/>
<dbReference type="AlphaFoldDB" id="A0A6A0A231"/>
<dbReference type="EMBL" id="BLLF01002238">
    <property type="protein sequence ID" value="GFH23292.1"/>
    <property type="molecule type" value="Genomic_DNA"/>
</dbReference>
<sequence length="107" mass="11873">MSTRTCKATAKSDNCKSKAYMLYINEITLWARFQARGTKFAPEPRHASNGWHYTCTWHSHLSVKRVGGGETLTLAPFGCIDHLTAVTLTTVTLALTLHHLPAPLHPD</sequence>